<proteinExistence type="predicted"/>
<evidence type="ECO:0000313" key="1">
    <source>
        <dbReference type="EMBL" id="OAT78360.1"/>
    </source>
</evidence>
<dbReference type="Pfam" id="PF11739">
    <property type="entry name" value="YdbH-like"/>
    <property type="match status" value="1"/>
</dbReference>
<dbReference type="Proteomes" id="UP000078225">
    <property type="component" value="Unassembled WGS sequence"/>
</dbReference>
<dbReference type="STRING" id="1691903.A9B99_01085"/>
<dbReference type="AlphaFoldDB" id="A0A1B7L7W8"/>
<accession>A0A1B7L7W8</accession>
<gene>
    <name evidence="1" type="ORF">A9B99_01085</name>
</gene>
<comment type="caution">
    <text evidence="1">The sequence shown here is derived from an EMBL/GenBank/DDBJ whole genome shotgun (WGS) entry which is preliminary data.</text>
</comment>
<organism evidence="1 2">
    <name type="scientific">Mangrovibacter phragmitis</name>
    <dbReference type="NCBI Taxonomy" id="1691903"/>
    <lineage>
        <taxon>Bacteria</taxon>
        <taxon>Pseudomonadati</taxon>
        <taxon>Pseudomonadota</taxon>
        <taxon>Gammaproteobacteria</taxon>
        <taxon>Enterobacterales</taxon>
        <taxon>Enterobacteriaceae</taxon>
        <taxon>Mangrovibacter</taxon>
    </lineage>
</organism>
<sequence length="877" mass="96924">MKGSYKIIITLALLVALLPFVLFASVQMWLPALARLWLPAGIHLVLTAEPKITLRQLTLPGLQLKVEGCTLVDVSQLQLSHPQYWRLSASTLTVDPQCAASLPVQPDSASSQTLTQIQQLLPKGDLWIEHVKVVPWQQYGGQVHLSVSSERQLLSWQGDKLKLHARLAGQSLTISDMAVVVPGQDKPVTLQGAVSLNLVPTGLPEQGKLYAHIVVPDLSAPVLAEFNWQGNQGEIRASVPDKQPLLVLPWKVTPQQVRIEEGRWQWSEGNREAKGQVNLTIDNWSGGPEQAVVSGRLNALTQGDAGKGNLVMTLGPGKLSLVDSALPARLTGEIKQDNMIFYVGLPVILSGPLQSSVLHFLPGALLRSHGRLVDSLDIDDVRLPLAGVKLTRHGVAGRLQAILKAHENQLGAFVIHLDGVAENFLPDNGRWRWRYWGKGVFNPMQAHWDVQGEGEWHDSLITLNTLSTGFDQLRYGSMLVSKPRLTLREPLSWQRNPQRPDFTGKLALETGRTSFSNGSYLDPASFTFQLTGRNPDAFNLRGELVAGKLGPVTVYSRWDGTRLRGKAWWPVQGLSHFQSLIPPDIKLHLTHGELAAQVAFSAAAVQGFEAGGHGVIRKGAAQLPDNEISNVNFTLPFRFSQGVWHLGTRGPVRLRIGKVSSQVTATNLNADLQGWVPWSDSHPLQLSNVSMEILDGKIEMRQLRLPQHDAALLRLDNLSSSELLTAVHAKQLAVSGRISGGLPLWLNNPQWIVKDGWLTNPGPLTFRLDKDMADAIVRDNVTAGSAINWLRYMEINHSWSNINVDNLGVLRLSTQVQGTSYSEGKSAKVNLNYHHEENIFTLWRSLRFADNLESWLEQNAQLTEQRCTGSRQCKEKQ</sequence>
<protein>
    <submittedName>
        <fullName evidence="1">Uncharacterized protein</fullName>
    </submittedName>
</protein>
<dbReference type="EMBL" id="LYRP01000001">
    <property type="protein sequence ID" value="OAT78360.1"/>
    <property type="molecule type" value="Genomic_DNA"/>
</dbReference>
<dbReference type="InterPro" id="IPR021730">
    <property type="entry name" value="YdbH"/>
</dbReference>
<keyword evidence="2" id="KW-1185">Reference proteome</keyword>
<name>A0A1B7L7W8_9ENTR</name>
<reference evidence="2" key="1">
    <citation type="submission" date="2016-05" db="EMBL/GenBank/DDBJ databases">
        <authorList>
            <person name="Behera P."/>
            <person name="Vaishampayan P."/>
            <person name="Singh N."/>
            <person name="Raina V."/>
            <person name="Suar M."/>
            <person name="Pattnaik A."/>
            <person name="Rastogi G."/>
        </authorList>
    </citation>
    <scope>NUCLEOTIDE SEQUENCE [LARGE SCALE GENOMIC DNA]</scope>
    <source>
        <strain evidence="2">MP23</strain>
    </source>
</reference>
<dbReference type="NCBIfam" id="NF007971">
    <property type="entry name" value="PRK10695.1"/>
    <property type="match status" value="1"/>
</dbReference>
<evidence type="ECO:0000313" key="2">
    <source>
        <dbReference type="Proteomes" id="UP000078225"/>
    </source>
</evidence>
<dbReference type="OrthoDB" id="5596796at2"/>
<dbReference type="RefSeq" id="WP_064593824.1">
    <property type="nucleotide sequence ID" value="NZ_LYRP01000001.1"/>
</dbReference>